<dbReference type="EMBL" id="UINC01008889">
    <property type="protein sequence ID" value="SVA39950.1"/>
    <property type="molecule type" value="Genomic_DNA"/>
</dbReference>
<sequence length="390" mass="44280">MSRDAGDKQLVFSEFHPLKDLVDLKFHGQFIKNWKGDYEKIWENSRSSCYPSNGGSGILVTKVLMKNESELPEDLRSILSKKGVVYILGSSRYPILYVGITEGDIQNSFFGKGRLIHHLRKLMASTGGGTRHTRGWLNHALERYADNCNNFRIDVGLDIELVSDIRIAFAASDFPKKYEGTVLDVISEYFELKKQNFEILNDASLQRHPINVLKPNNIDDLFQSNLEPSTSKFRENSFVSNTAPVIERENIISNDETKSIDDYQKFVSEMSQVDADRFVALLQWARTQSEFSSIQEKIVNGYTNQPAGYNGVPMVTFAEIGESGKAKAHSWLCRIPLKCSEKNPMNIILPTRCMKGTLNQSKVFFGHDPNFSPLDLDDFLESPNDFISFF</sequence>
<protein>
    <recommendedName>
        <fullName evidence="2">GIY-YIG domain-containing protein</fullName>
    </recommendedName>
</protein>
<reference evidence="1" key="1">
    <citation type="submission" date="2018-05" db="EMBL/GenBank/DDBJ databases">
        <authorList>
            <person name="Lanie J.A."/>
            <person name="Ng W.-L."/>
            <person name="Kazmierczak K.M."/>
            <person name="Andrzejewski T.M."/>
            <person name="Davidsen T.M."/>
            <person name="Wayne K.J."/>
            <person name="Tettelin H."/>
            <person name="Glass J.I."/>
            <person name="Rusch D."/>
            <person name="Podicherti R."/>
            <person name="Tsui H.-C.T."/>
            <person name="Winkler M.E."/>
        </authorList>
    </citation>
    <scope>NUCLEOTIDE SEQUENCE</scope>
</reference>
<name>A0A381VI15_9ZZZZ</name>
<evidence type="ECO:0000313" key="1">
    <source>
        <dbReference type="EMBL" id="SVA39950.1"/>
    </source>
</evidence>
<gene>
    <name evidence="1" type="ORF">METZ01_LOCUS92804</name>
</gene>
<organism evidence="1">
    <name type="scientific">marine metagenome</name>
    <dbReference type="NCBI Taxonomy" id="408172"/>
    <lineage>
        <taxon>unclassified sequences</taxon>
        <taxon>metagenomes</taxon>
        <taxon>ecological metagenomes</taxon>
    </lineage>
</organism>
<proteinExistence type="predicted"/>
<accession>A0A381VI15</accession>
<dbReference type="AlphaFoldDB" id="A0A381VI15"/>
<evidence type="ECO:0008006" key="2">
    <source>
        <dbReference type="Google" id="ProtNLM"/>
    </source>
</evidence>